<keyword evidence="1" id="KW-1133">Transmembrane helix</keyword>
<dbReference type="OrthoDB" id="2360495at2"/>
<protein>
    <recommendedName>
        <fullName evidence="4">DUF3267 domain-containing protein</fullName>
    </recommendedName>
</protein>
<accession>A0A248TDQ3</accession>
<dbReference type="InterPro" id="IPR021683">
    <property type="entry name" value="DUF3267"/>
</dbReference>
<gene>
    <name evidence="2" type="ORF">CKF48_02660</name>
</gene>
<dbReference type="Pfam" id="PF11667">
    <property type="entry name" value="DUF3267"/>
    <property type="match status" value="1"/>
</dbReference>
<reference evidence="2 3" key="1">
    <citation type="submission" date="2017-08" db="EMBL/GenBank/DDBJ databases">
        <title>Complete Genome Sequence of Bacillus kochii Oregon-R-modENCODE STRAIN BDGP4, isolated from Drosophila melanogaster gut.</title>
        <authorList>
            <person name="Wan K.H."/>
            <person name="Yu C."/>
            <person name="Park S."/>
            <person name="Hammonds A.S."/>
            <person name="Booth B.W."/>
            <person name="Celniker S.E."/>
        </authorList>
    </citation>
    <scope>NUCLEOTIDE SEQUENCE [LARGE SCALE GENOMIC DNA]</scope>
    <source>
        <strain evidence="2 3">BDGP4</strain>
    </source>
</reference>
<dbReference type="RefSeq" id="WP_095369910.1">
    <property type="nucleotide sequence ID" value="NZ_JARMDJ010000014.1"/>
</dbReference>
<keyword evidence="3" id="KW-1185">Reference proteome</keyword>
<evidence type="ECO:0000313" key="2">
    <source>
        <dbReference type="EMBL" id="ASV66335.1"/>
    </source>
</evidence>
<keyword evidence="1" id="KW-0472">Membrane</keyword>
<keyword evidence="1" id="KW-0812">Transmembrane</keyword>
<organism evidence="2 3">
    <name type="scientific">Cytobacillus kochii</name>
    <dbReference type="NCBI Taxonomy" id="859143"/>
    <lineage>
        <taxon>Bacteria</taxon>
        <taxon>Bacillati</taxon>
        <taxon>Bacillota</taxon>
        <taxon>Bacilli</taxon>
        <taxon>Bacillales</taxon>
        <taxon>Bacillaceae</taxon>
        <taxon>Cytobacillus</taxon>
    </lineage>
</organism>
<dbReference type="KEGG" id="bko:CKF48_02660"/>
<evidence type="ECO:0000313" key="3">
    <source>
        <dbReference type="Proteomes" id="UP000215137"/>
    </source>
</evidence>
<dbReference type="Proteomes" id="UP000215137">
    <property type="component" value="Chromosome"/>
</dbReference>
<dbReference type="AlphaFoldDB" id="A0A248TDQ3"/>
<feature type="transmembrane region" description="Helical" evidence="1">
    <location>
        <begin position="27"/>
        <end position="52"/>
    </location>
</feature>
<name>A0A248TDQ3_9BACI</name>
<dbReference type="EMBL" id="CP022983">
    <property type="protein sequence ID" value="ASV66335.1"/>
    <property type="molecule type" value="Genomic_DNA"/>
</dbReference>
<sequence>MSAELRGIILFMSCVKEINVNKQYGQLWLDFMSAILAFTVFIITYLPMNYLFPDTVINTESLSIFTLFLIGLYPIHKLIHYIPLMPVNKNIKKSLELRSKCVPMIQLKVNEPVPKLMYLSALIAPILFINGTLLLLMLSFQQYGAFFIILLSLHIGLSCRDLIYIKIVMNTPKFSYIEENEVGLNILIQIKETR</sequence>
<feature type="transmembrane region" description="Helical" evidence="1">
    <location>
        <begin position="116"/>
        <end position="137"/>
    </location>
</feature>
<evidence type="ECO:0008006" key="4">
    <source>
        <dbReference type="Google" id="ProtNLM"/>
    </source>
</evidence>
<feature type="transmembrane region" description="Helical" evidence="1">
    <location>
        <begin position="143"/>
        <end position="163"/>
    </location>
</feature>
<evidence type="ECO:0000256" key="1">
    <source>
        <dbReference type="SAM" id="Phobius"/>
    </source>
</evidence>
<feature type="transmembrane region" description="Helical" evidence="1">
    <location>
        <begin position="64"/>
        <end position="84"/>
    </location>
</feature>
<proteinExistence type="predicted"/>